<dbReference type="eggNOG" id="ENOG502QQEE">
    <property type="taxonomic scope" value="Eukaryota"/>
</dbReference>
<dbReference type="GeneID" id="19326252"/>
<name>R8BHL6_PHAM7</name>
<evidence type="ECO:0000256" key="1">
    <source>
        <dbReference type="SAM" id="MobiDB-lite"/>
    </source>
</evidence>
<dbReference type="AlphaFoldDB" id="R8BHL6"/>
<feature type="compositionally biased region" description="Basic and acidic residues" evidence="1">
    <location>
        <begin position="144"/>
        <end position="153"/>
    </location>
</feature>
<gene>
    <name evidence="2" type="ORF">UCRPA7_5675</name>
</gene>
<feature type="compositionally biased region" description="Low complexity" evidence="1">
    <location>
        <begin position="175"/>
        <end position="189"/>
    </location>
</feature>
<accession>R8BHL6</accession>
<protein>
    <submittedName>
        <fullName evidence="2">Putative rna recognition motif-containing protein</fullName>
    </submittedName>
</protein>
<dbReference type="HOGENOM" id="CLU_032402_0_0_1"/>
<feature type="compositionally biased region" description="Low complexity" evidence="1">
    <location>
        <begin position="130"/>
        <end position="143"/>
    </location>
</feature>
<reference evidence="3" key="1">
    <citation type="journal article" date="2013" name="Genome Announc.">
        <title>Draft genome sequence of the ascomycete Phaeoacremonium aleophilum strain UCR-PA7, a causal agent of the esca disease complex in grapevines.</title>
        <authorList>
            <person name="Blanco-Ulate B."/>
            <person name="Rolshausen P."/>
            <person name="Cantu D."/>
        </authorList>
    </citation>
    <scope>NUCLEOTIDE SEQUENCE [LARGE SCALE GENOMIC DNA]</scope>
    <source>
        <strain evidence="3">UCR-PA7</strain>
    </source>
</reference>
<feature type="region of interest" description="Disordered" evidence="1">
    <location>
        <begin position="94"/>
        <end position="233"/>
    </location>
</feature>
<feature type="compositionally biased region" description="Pro residues" evidence="1">
    <location>
        <begin position="269"/>
        <end position="280"/>
    </location>
</feature>
<proteinExistence type="predicted"/>
<dbReference type="KEGG" id="tmn:UCRPA7_5675"/>
<keyword evidence="3" id="KW-1185">Reference proteome</keyword>
<dbReference type="OrthoDB" id="5408296at2759"/>
<feature type="region of interest" description="Disordered" evidence="1">
    <location>
        <begin position="254"/>
        <end position="280"/>
    </location>
</feature>
<dbReference type="RefSeq" id="XP_007916410.1">
    <property type="nucleotide sequence ID" value="XM_007918219.1"/>
</dbReference>
<sequence>MVTISVGAVDGHEEWHLPTYDPRNENKYHYKLHSLDIYFWTQQDALQFVNGIRRLLPPNQIDVLDEPGPPPRHDAAVSAVVQKLENAAISDPTYASAGQTQNGVPSFAPPPLSAVSGGSPSPQPQTHNFAPIAYNPAAPAAPEAIRHREKTPPPEDGGLNPLHATLVHDASTPFSPGLPIHPSGLGPLSPGIPPPAFHSPPGAPSFPGPPIGSPGLPPSGYGSLGPGHPGLTRAATMPVHGMASPMTSPYGGQFPGSPGFAPLQQPHLTPTPPISSPGMPPPPPGGYSQYSYANQGPGLAGGVDYSVHQQAYRPTEGETAVNYQPKKEVRGKVEENAGRLERGVTGMLKKFEKKFG</sequence>
<evidence type="ECO:0000313" key="3">
    <source>
        <dbReference type="Proteomes" id="UP000014074"/>
    </source>
</evidence>
<organism evidence="2 3">
    <name type="scientific">Phaeoacremonium minimum (strain UCR-PA7)</name>
    <name type="common">Esca disease fungus</name>
    <name type="synonym">Togninia minima</name>
    <dbReference type="NCBI Taxonomy" id="1286976"/>
    <lineage>
        <taxon>Eukaryota</taxon>
        <taxon>Fungi</taxon>
        <taxon>Dikarya</taxon>
        <taxon>Ascomycota</taxon>
        <taxon>Pezizomycotina</taxon>
        <taxon>Sordariomycetes</taxon>
        <taxon>Sordariomycetidae</taxon>
        <taxon>Togniniales</taxon>
        <taxon>Togniniaceae</taxon>
        <taxon>Phaeoacremonium</taxon>
    </lineage>
</organism>
<dbReference type="Proteomes" id="UP000014074">
    <property type="component" value="Unassembled WGS sequence"/>
</dbReference>
<dbReference type="EMBL" id="KB933192">
    <property type="protein sequence ID" value="EON98810.1"/>
    <property type="molecule type" value="Genomic_DNA"/>
</dbReference>
<evidence type="ECO:0000313" key="2">
    <source>
        <dbReference type="EMBL" id="EON98810.1"/>
    </source>
</evidence>
<feature type="compositionally biased region" description="Pro residues" evidence="1">
    <location>
        <begin position="190"/>
        <end position="217"/>
    </location>
</feature>
<feature type="compositionally biased region" description="Polar residues" evidence="1">
    <location>
        <begin position="116"/>
        <end position="128"/>
    </location>
</feature>